<evidence type="ECO:0000256" key="5">
    <source>
        <dbReference type="ARBA" id="ARBA00023136"/>
    </source>
</evidence>
<evidence type="ECO:0000313" key="9">
    <source>
        <dbReference type="Proteomes" id="UP000178943"/>
    </source>
</evidence>
<dbReference type="SUPFAM" id="SSF81342">
    <property type="entry name" value="Transmembrane di-heme cytochromes"/>
    <property type="match status" value="1"/>
</dbReference>
<evidence type="ECO:0000259" key="7">
    <source>
        <dbReference type="Pfam" id="PF01292"/>
    </source>
</evidence>
<protein>
    <recommendedName>
        <fullName evidence="7">Cytochrome b561 bacterial/Ni-hydrogenase domain-containing protein</fullName>
    </recommendedName>
</protein>
<gene>
    <name evidence="8" type="ORF">A2Y62_00975</name>
</gene>
<dbReference type="GO" id="GO:0020037">
    <property type="term" value="F:heme binding"/>
    <property type="evidence" value="ECO:0007669"/>
    <property type="project" value="TreeGrafter"/>
</dbReference>
<feature type="transmembrane region" description="Helical" evidence="6">
    <location>
        <begin position="71"/>
        <end position="88"/>
    </location>
</feature>
<dbReference type="AlphaFoldDB" id="A0A1F5VVU7"/>
<name>A0A1F5VVU7_9BACT</name>
<accession>A0A1F5VVU7</accession>
<evidence type="ECO:0000313" key="8">
    <source>
        <dbReference type="EMBL" id="OGF67397.1"/>
    </source>
</evidence>
<dbReference type="Proteomes" id="UP000178943">
    <property type="component" value="Unassembled WGS sequence"/>
</dbReference>
<keyword evidence="4 6" id="KW-1133">Transmembrane helix</keyword>
<organism evidence="8 9">
    <name type="scientific">Candidatus Fischerbacteria bacterium RBG_13_37_8</name>
    <dbReference type="NCBI Taxonomy" id="1817863"/>
    <lineage>
        <taxon>Bacteria</taxon>
        <taxon>Candidatus Fischeribacteriota</taxon>
    </lineage>
</organism>
<evidence type="ECO:0000256" key="1">
    <source>
        <dbReference type="ARBA" id="ARBA00004651"/>
    </source>
</evidence>
<sequence length="237" mass="27857">MEPQAEKEEKTTYVQRFSFNIRFQHFIMMISVVLLIITGIPLKFHETAWAAFFFSIIGGINNSAHIHRVGASGLIFVGAYHVLYLLFFREGRANFMLLLPKLQDVKNLFKTILYFLGLSKQKAEFDRFSYIEKFDYWAVYWGMIVMIGSGLLLWFHNFSMSVLPKYVLDIAREAHSDEGLLATLAIIIWHFYNVHLNPEKFPFNKSMFTGTITLEEMKEEHPLEYNRWMSQKSIDEK</sequence>
<feature type="transmembrane region" description="Helical" evidence="6">
    <location>
        <begin position="137"/>
        <end position="155"/>
    </location>
</feature>
<dbReference type="EMBL" id="MFGW01000056">
    <property type="protein sequence ID" value="OGF67397.1"/>
    <property type="molecule type" value="Genomic_DNA"/>
</dbReference>
<dbReference type="InterPro" id="IPR011577">
    <property type="entry name" value="Cyt_b561_bac/Ni-Hgenase"/>
</dbReference>
<evidence type="ECO:0000256" key="6">
    <source>
        <dbReference type="SAM" id="Phobius"/>
    </source>
</evidence>
<comment type="caution">
    <text evidence="8">The sequence shown here is derived from an EMBL/GenBank/DDBJ whole genome shotgun (WGS) entry which is preliminary data.</text>
</comment>
<feature type="domain" description="Cytochrome b561 bacterial/Ni-hydrogenase" evidence="7">
    <location>
        <begin position="17"/>
        <end position="198"/>
    </location>
</feature>
<dbReference type="PANTHER" id="PTHR30485:SF0">
    <property type="entry name" value="NI_FE-HYDROGENASE 1 B-TYPE CYTOCHROME SUBUNIT-RELATED"/>
    <property type="match status" value="1"/>
</dbReference>
<evidence type="ECO:0000256" key="4">
    <source>
        <dbReference type="ARBA" id="ARBA00022989"/>
    </source>
</evidence>
<dbReference type="GO" id="GO:0022904">
    <property type="term" value="P:respiratory electron transport chain"/>
    <property type="evidence" value="ECO:0007669"/>
    <property type="project" value="InterPro"/>
</dbReference>
<dbReference type="STRING" id="1817863.A2Y62_00975"/>
<evidence type="ECO:0000256" key="3">
    <source>
        <dbReference type="ARBA" id="ARBA00022692"/>
    </source>
</evidence>
<keyword evidence="3 6" id="KW-0812">Transmembrane</keyword>
<dbReference type="Gene3D" id="1.20.950.20">
    <property type="entry name" value="Transmembrane di-heme cytochromes, Chain C"/>
    <property type="match status" value="1"/>
</dbReference>
<dbReference type="InterPro" id="IPR051542">
    <property type="entry name" value="Hydrogenase_cytochrome"/>
</dbReference>
<comment type="subcellular location">
    <subcellularLocation>
        <location evidence="1">Cell membrane</location>
        <topology evidence="1">Multi-pass membrane protein</topology>
    </subcellularLocation>
</comment>
<evidence type="ECO:0000256" key="2">
    <source>
        <dbReference type="ARBA" id="ARBA00022475"/>
    </source>
</evidence>
<dbReference type="GO" id="GO:0005886">
    <property type="term" value="C:plasma membrane"/>
    <property type="evidence" value="ECO:0007669"/>
    <property type="project" value="UniProtKB-SubCell"/>
</dbReference>
<keyword evidence="2" id="KW-1003">Cell membrane</keyword>
<dbReference type="Pfam" id="PF01292">
    <property type="entry name" value="Ni_hydr_CYTB"/>
    <property type="match status" value="1"/>
</dbReference>
<keyword evidence="5 6" id="KW-0472">Membrane</keyword>
<dbReference type="InterPro" id="IPR016174">
    <property type="entry name" value="Di-haem_cyt_TM"/>
</dbReference>
<dbReference type="PANTHER" id="PTHR30485">
    <property type="entry name" value="NI/FE-HYDROGENASE 1 B-TYPE CYTOCHROME SUBUNIT"/>
    <property type="match status" value="1"/>
</dbReference>
<reference evidence="8 9" key="1">
    <citation type="journal article" date="2016" name="Nat. Commun.">
        <title>Thousands of microbial genomes shed light on interconnected biogeochemical processes in an aquifer system.</title>
        <authorList>
            <person name="Anantharaman K."/>
            <person name="Brown C.T."/>
            <person name="Hug L.A."/>
            <person name="Sharon I."/>
            <person name="Castelle C.J."/>
            <person name="Probst A.J."/>
            <person name="Thomas B.C."/>
            <person name="Singh A."/>
            <person name="Wilkins M.J."/>
            <person name="Karaoz U."/>
            <person name="Brodie E.L."/>
            <person name="Williams K.H."/>
            <person name="Hubbard S.S."/>
            <person name="Banfield J.F."/>
        </authorList>
    </citation>
    <scope>NUCLEOTIDE SEQUENCE [LARGE SCALE GENOMIC DNA]</scope>
</reference>
<feature type="transmembrane region" description="Helical" evidence="6">
    <location>
        <begin position="21"/>
        <end position="42"/>
    </location>
</feature>
<proteinExistence type="predicted"/>
<dbReference type="GO" id="GO:0009055">
    <property type="term" value="F:electron transfer activity"/>
    <property type="evidence" value="ECO:0007669"/>
    <property type="project" value="InterPro"/>
</dbReference>